<dbReference type="InterPro" id="IPR006315">
    <property type="entry name" value="OM_autotransptr_brl_dom"/>
</dbReference>
<dbReference type="InterPro" id="IPR051551">
    <property type="entry name" value="Autotransporter_adhesion"/>
</dbReference>
<protein>
    <submittedName>
        <fullName evidence="5">Autotransporter outer membrane beta-barrel domain-containing protein</fullName>
    </submittedName>
</protein>
<dbReference type="NCBIfam" id="TIGR01414">
    <property type="entry name" value="autotrans_barl"/>
    <property type="match status" value="1"/>
</dbReference>
<keyword evidence="1" id="KW-0732">Signal</keyword>
<dbReference type="CDD" id="cd01344">
    <property type="entry name" value="PL2_Passenger_AT"/>
    <property type="match status" value="1"/>
</dbReference>
<dbReference type="RefSeq" id="WP_199275301.1">
    <property type="nucleotide sequence ID" value="NZ_CP051356.1"/>
</dbReference>
<evidence type="ECO:0000256" key="1">
    <source>
        <dbReference type="ARBA" id="ARBA00022729"/>
    </source>
</evidence>
<gene>
    <name evidence="5" type="ORF">B7S77_09885</name>
</gene>
<dbReference type="NCBIfam" id="TIGR02601">
    <property type="entry name" value="autotrns_rpt"/>
    <property type="match status" value="23"/>
</dbReference>
<dbReference type="Pfam" id="PF12951">
    <property type="entry name" value="PATR"/>
    <property type="match status" value="23"/>
</dbReference>
<feature type="compositionally biased region" description="Low complexity" evidence="3">
    <location>
        <begin position="2933"/>
        <end position="2955"/>
    </location>
</feature>
<evidence type="ECO:0000259" key="4">
    <source>
        <dbReference type="PROSITE" id="PS51208"/>
    </source>
</evidence>
<proteinExistence type="predicted"/>
<dbReference type="Pfam" id="PF13018">
    <property type="entry name" value="ESPR"/>
    <property type="match status" value="1"/>
</dbReference>
<feature type="domain" description="Autotransporter" evidence="4">
    <location>
        <begin position="3041"/>
        <end position="3322"/>
    </location>
</feature>
<dbReference type="InterPro" id="IPR036709">
    <property type="entry name" value="Autotransporte_beta_dom_sf"/>
</dbReference>
<dbReference type="PANTHER" id="PTHR35037:SF3">
    <property type="entry name" value="C-TERMINAL REGION OF AIDA-LIKE PROTEIN"/>
    <property type="match status" value="1"/>
</dbReference>
<organism evidence="5">
    <name type="scientific">Salmonella enterica subsp. enterica serovar Agona</name>
    <dbReference type="NCBI Taxonomy" id="58095"/>
    <lineage>
        <taxon>Bacteria</taxon>
        <taxon>Pseudomonadati</taxon>
        <taxon>Pseudomonadota</taxon>
        <taxon>Gammaproteobacteria</taxon>
        <taxon>Enterobacterales</taxon>
        <taxon>Enterobacteriaceae</taxon>
        <taxon>Salmonella</taxon>
    </lineage>
</organism>
<dbReference type="InterPro" id="IPR005546">
    <property type="entry name" value="Autotransporte_beta"/>
</dbReference>
<evidence type="ECO:0000256" key="3">
    <source>
        <dbReference type="SAM" id="MobiDB-lite"/>
    </source>
</evidence>
<dbReference type="EMBL" id="AAMEPF010000004">
    <property type="protein sequence ID" value="EDG5620855.1"/>
    <property type="molecule type" value="Genomic_DNA"/>
</dbReference>
<dbReference type="InterPro" id="IPR024973">
    <property type="entry name" value="ESPR"/>
</dbReference>
<dbReference type="PROSITE" id="PS51208">
    <property type="entry name" value="AUTOTRANSPORTER"/>
    <property type="match status" value="1"/>
</dbReference>
<keyword evidence="2" id="KW-0843">Virulence</keyword>
<evidence type="ECO:0000256" key="2">
    <source>
        <dbReference type="ARBA" id="ARBA00023026"/>
    </source>
</evidence>
<evidence type="ECO:0000313" key="5">
    <source>
        <dbReference type="EMBL" id="EDG5620855.1"/>
    </source>
</evidence>
<dbReference type="GO" id="GO:0019867">
    <property type="term" value="C:outer membrane"/>
    <property type="evidence" value="ECO:0007669"/>
    <property type="project" value="InterPro"/>
</dbReference>
<feature type="region of interest" description="Disordered" evidence="3">
    <location>
        <begin position="2910"/>
        <end position="3008"/>
    </location>
</feature>
<dbReference type="Gene3D" id="2.160.20.20">
    <property type="match status" value="8"/>
</dbReference>
<dbReference type="Gene3D" id="2.40.128.130">
    <property type="entry name" value="Autotransporter beta-domain"/>
    <property type="match status" value="1"/>
</dbReference>
<feature type="compositionally biased region" description="Low complexity" evidence="3">
    <location>
        <begin position="2969"/>
        <end position="3006"/>
    </location>
</feature>
<sequence length="3322" mass="333486">MNKTYNIIWNAARGMYIVTSELARSGSRAIVSVSASCAVTLLAMDAAPAVAEETRVSIPSQTTTYTLSGATPFVVETGNTVATDTATSAAIVGDNSNDWDLLIESGAVVGSSLTDSQAMNLDSSTGATSVHNQGTITGSNEDGAIMLQNGGSVINDARIENSATYEHDPEDIPQEYAGVYMLNGGSYVSSESGVLEGVSGVIVQSGEAHITNGGMISSDGSWRSYGVEFRDGTYGTIVNTGTIITTASDGSNKIEDAAIYVHTLNDMAVSGSVSVDNSGLMQSDFIAVALYHGAHFEVVNRVGGVITAGNSSLVGIKSTAMELKVGVDNLVTNDGTISAYGTANTYGIHYGESTSGGVITNTGSITTTGGGAGDASVYVHGNGDGTVVNNSGTMSSTVYGVYLDSARSKGHTLNNQAGSAISANTAVAINGNGNTISNQGKMTGVSDGLLISGNNNIVTTSGGEISGKNGIRVSKGSGNQITAKSGSKITTTSTGISIAGGNNQITTESGSAIVAKDNGILINSGANNVTNGGSITATGSNMSYGIQYNSGASGTITNTGTITTTGKGAGDASVYAHGGAVTINNSGTMDSSVFGVYVTTGHTLNNLAGGSISANTAVQFHGNNNKLANAGAILGDTNGVTINGSGNTLTSQGKITGGINAILINSGSKNNTLTLNTGTEISGSITDDNNSASANNNLILDGEGTLGSSISGLNSVTSSGDWTLSGATMNLSGTTNSALWVKSGTLILNGAMTAKGATVDSGTTLQIGNGGTLGAFNGDIVDNGTLTFNRSDAAAYGSVISGSGNVVKQGGGELTLSNNNSYSGGTTIAEGTLTATAGGALGSGNIDNRAYLKLDAASASDPFIVADLTTHSGATVEIGAGSTLQANTLTQQDGSTLTADLTATSGPAIRAKNVNLDGTLNVASPASQEPIRSTDDLISLALIESDNAISGDFDDITINGNAMNPDAFITVVGQKNVNDTHYDLVETLTWYADRDNAAIDAHGTFNLADADDSFTVNTVLENVDANSGWNGQSLTKTGAGTLILNAENTYTGSTTISEGTLIATNVEALGTGNVTDNATLEMNTGGDFDNAISGSGQVVKSGDETLTLSGANSYTGGTTISGGTLVASNVEALGTGDITDNATLELNAGGDFANNIGGTGSVVKSGDKTLTLSGSNTYTGGTTISGGTLVASNVEALGSGDVTDNATLEMNTGGDFANNIGGTGSVVKSGDETLTLSGANSYTGGTTISGGTLVASNVEALGTGDVTDNATLELNTGGDFDNAISGSGQVVKSGDKTLTLSGINSYTGGTTISGGTLVASNVDALGSGDVTDNATLELNTGGDFDNAIGGTGSVVKSGDKTLTLSGANSYTGGTTISGGTLVASNVEALGSGDVTDNATLELNTGGDFANNIGGTGSVVKSGDKTLTLSGTNSYTGGTTISGGTLVANNVEALGTGDVTNNATLELNTGGDFDNAISGSGQVVKSGDKTLTLSGANSYSGATTISGGTLIATHVNALGTGAIDNRASLLLDASGQFTVTDLTTESGGNTEIGAGSTLQATTLTQKSDSTLTINLDSNTADPVIHAASQVSLAGTLDITGVGDVLDSDPASTDDLDTFTLIASDKTIAGDFEKLTVAGMDADLADFITVDGRIDDTGKQYELTTALTWYADRDDAVTDAHGTFNLTNADGSFAVNTVLENVDATLDPASATGWDGTSLIKQGAGTLILNAENTYTGGTTISGGTLVATNVDALGSGDVTDDATLELNTGGTFDNAISGSGQVVKSGDDVLTLSGANSYSGGTLISDGTLVASNVEALGTGDVTDDAVLELNTGGDFDNAISGSGQVVKSGDETLTLSGSNTYTGGTLISDGTLVASNVEALGTGDVTDDAVLELNTGGDFDNAISGSGQVVKSGDDVLTLSGANSYSGGTLISDGTLVASNVEALGTGDVTDDATLELNTGGDFINNIGGTGRVEKSGDDKLTLSGSNTYTGGTLISSGTLVANDVNALGTGDVTDNATLMLNTGGDFTNNIGGTGRVEKSGDDALTLSGSNTYTGGTLISGGTLVANDVNALGTGDITDNATLALNAVGDFDNAISGSGKVEKSGDDALTLSGSNTYTGGTLISSGTLVASNVEALGTGDVTDNATLELNTSGTFDNAISGSGQVVKSGDKMLTLSGANSYSGGTLISDGTLVASNVESLGTGDVTNNATLELNTGGDFTNNISGSGQVVKSGDDALALSGANSYTGGTLISSGTLVATNVDALGSGDVTDNATLELNTGGTFDNAISGSGQVVKSGDKTLTLSGSNTYTGGTLISDGTLVASNVEALGTGDVTDNATLELNTSGTFDNVISGSGQVVKSGDDALTLSGSNTYRGGTTISGGTLVATSVEALGTGDVTDNATLALNTGGDFINNIGGTGRVEKSGDQTLTLSGANSYTGGTLISSGTLVASNVNALGSGDVTDNAVLELNTGGTFDNAISGSGQVEKSGDGTLTLSGSNTYTGGTLISDGTLVASNVEALGSGDIDNYASLQLNASGQFVTANLTTHDNATTAIGAGSALRANTLTQEANSTLAVHLIDSNSGAIVTADHANLGGTLDITGIGNVAKSWTRDAYAYTLIDTDSAINSDFAQFTVAGMDAKQVDFLTVDGRVNADDDTRYDVTASLSWYADSDNAATDAHGTFTLSEQGHSFTLNTALTDVDATLNPDSATDWDGKSLIKRGAGTLILGAQNTYSGDTDVQEGALWLAETATIGSAGSAQAVNIAANAAFGGHNATVNGHVNNLGNLYFVDTFTVNGDVVNSSAMISGSDQPNNTLTIAGNYTGNDGHLYLNTQLGDDSSPTDKLIVTGDTAGSTTLHITNVNGLGAQTVNGIEVIEVGGQSDGDFRLYKGHVDINAWTYTLKQDGGDWYLRSESDDVPDDGGEVTPPDDGGEVTPPDDGGDVTPPDDGGDVTPPDDGGEVTPPDDGGEVTPPDDGGDVTPPDDGGDVTPPDDGGDITPPDGGDVTPVAPQYRADIGVYLGNQWMARNLQMQTLYDREGSQYRSADGSIWMRFKAGKAESQAVNGNVDIDSDYSQFQLGGDILTWSDGAQSVTVGLMGSYINASTDSTGNRGADGSQFSANGSVDGYNLGLYATWFADAQSHRGAYIDSWYQYGAYNNSVDNDGLSASRYDSAAHAVSLETGYRYDIALSNRNTVSLTPQAQVTWQRYSADTVIDDGGTRISGQNDDSWTTRLGVRVDGKLYKESGRIQPFMEVNWLHASDNASATFGDTKVSQDLPNDRLEVKVGIQANVSERLSVYAQAAGQKGKNDYGDASFSLNMRYNW</sequence>
<dbReference type="SMART" id="SM00869">
    <property type="entry name" value="Autotransporter"/>
    <property type="match status" value="1"/>
</dbReference>
<name>A0A3V7P260_SALET</name>
<accession>A0A3V7P260</accession>
<dbReference type="SUPFAM" id="SSF103515">
    <property type="entry name" value="Autotransporter"/>
    <property type="match status" value="1"/>
</dbReference>
<comment type="caution">
    <text evidence="5">The sequence shown here is derived from an EMBL/GenBank/DDBJ whole genome shotgun (WGS) entry which is preliminary data.</text>
</comment>
<dbReference type="InterPro" id="IPR043990">
    <property type="entry name" value="AC_1"/>
</dbReference>
<dbReference type="InterPro" id="IPR012332">
    <property type="entry name" value="Autotransporter_pectin_lyase_C"/>
</dbReference>
<dbReference type="PANTHER" id="PTHR35037">
    <property type="entry name" value="C-TERMINAL REGION OF AIDA-LIKE PROTEIN"/>
    <property type="match status" value="1"/>
</dbReference>
<dbReference type="InterPro" id="IPR013425">
    <property type="entry name" value="Autotrns_rpt"/>
</dbReference>
<dbReference type="InterPro" id="IPR011050">
    <property type="entry name" value="Pectin_lyase_fold/virulence"/>
</dbReference>
<reference evidence="5" key="1">
    <citation type="submission" date="2018-07" db="EMBL/GenBank/DDBJ databases">
        <authorList>
            <consortium name="PulseNet: The National Subtyping Network for Foodborne Disease Surveillance"/>
            <person name="Tarr C.L."/>
            <person name="Trees E."/>
            <person name="Katz L.S."/>
            <person name="Carleton-Romer H.A."/>
            <person name="Stroika S."/>
            <person name="Kucerova Z."/>
            <person name="Roache K.F."/>
            <person name="Sabol A.L."/>
            <person name="Besser J."/>
            <person name="Gerner-Smidt P."/>
        </authorList>
    </citation>
    <scope>NUCLEOTIDE SEQUENCE</scope>
    <source>
        <strain evidence="5">PNUSAS011306</strain>
    </source>
</reference>
<dbReference type="SUPFAM" id="SSF51126">
    <property type="entry name" value="Pectin lyase-like"/>
    <property type="match status" value="6"/>
</dbReference>